<dbReference type="InterPro" id="IPR050330">
    <property type="entry name" value="Bact_OuterMem_StrucFunc"/>
</dbReference>
<keyword evidence="9" id="KW-1185">Reference proteome</keyword>
<dbReference type="PROSITE" id="PS51123">
    <property type="entry name" value="OMPA_2"/>
    <property type="match status" value="1"/>
</dbReference>
<dbReference type="AlphaFoldDB" id="A0A7L4UP15"/>
<evidence type="ECO:0000256" key="3">
    <source>
        <dbReference type="ARBA" id="ARBA00023237"/>
    </source>
</evidence>
<gene>
    <name evidence="8" type="ORF">C7377_1726</name>
</gene>
<dbReference type="Pfam" id="PF00691">
    <property type="entry name" value="OmpA"/>
    <property type="match status" value="1"/>
</dbReference>
<dbReference type="InterPro" id="IPR036737">
    <property type="entry name" value="OmpA-like_sf"/>
</dbReference>
<evidence type="ECO:0000256" key="4">
    <source>
        <dbReference type="PROSITE-ProRule" id="PRU00473"/>
    </source>
</evidence>
<evidence type="ECO:0000256" key="2">
    <source>
        <dbReference type="ARBA" id="ARBA00023136"/>
    </source>
</evidence>
<sequence>MSKQIKYVLGVLAMLFSVVGTQAQNNNTSTGYDEEMIVMPKDEFVDAVAKAVNERRKKNAKIEAELYQLKLQQRRLQQQGGVTKDNVTNEDYNTRFNRLEDQIRQLMIMFAGNNGATGSNVTYLPRDNQFGNYSTNPGLGFGASTTGTSSFKVDDSTLKQEINRLVAETERLKSLIDHNSANAPKSAYDGQVSEIFFDNDKYNLSSTAVSTIDDVVSILKSDERLDIMVKGFASKVGNSIYNHNLSMKRTDEVKQAFISKGIAPGRVLSTYHGEDLSNRSVAESRRVDIIILDSRK</sequence>
<comment type="subcellular location">
    <subcellularLocation>
        <location evidence="1">Cell outer membrane</location>
    </subcellularLocation>
</comment>
<dbReference type="Proteomes" id="UP000251835">
    <property type="component" value="Unassembled WGS sequence"/>
</dbReference>
<feature type="signal peptide" evidence="6">
    <location>
        <begin position="1"/>
        <end position="23"/>
    </location>
</feature>
<evidence type="ECO:0000259" key="7">
    <source>
        <dbReference type="PROSITE" id="PS51123"/>
    </source>
</evidence>
<reference evidence="8 9" key="1">
    <citation type="submission" date="2018-05" db="EMBL/GenBank/DDBJ databases">
        <title>Genomic Encyclopedia of Type Strains, Phase IV (KMG-IV): sequencing the most valuable type-strain genomes for metagenomic binning, comparative biology and taxonomic classification.</title>
        <authorList>
            <person name="Goeker M."/>
        </authorList>
    </citation>
    <scope>NUCLEOTIDE SEQUENCE [LARGE SCALE GENOMIC DNA]</scope>
    <source>
        <strain evidence="8 9">DSM 28579</strain>
    </source>
</reference>
<dbReference type="RefSeq" id="WP_116496935.1">
    <property type="nucleotide sequence ID" value="NZ_QENZ01000005.1"/>
</dbReference>
<keyword evidence="6" id="KW-0732">Signal</keyword>
<protein>
    <submittedName>
        <fullName evidence="8">OmpA family protein</fullName>
    </submittedName>
</protein>
<name>A0A7L4UP15_BALHA</name>
<dbReference type="SUPFAM" id="SSF103088">
    <property type="entry name" value="OmpA-like"/>
    <property type="match status" value="1"/>
</dbReference>
<evidence type="ECO:0000256" key="1">
    <source>
        <dbReference type="ARBA" id="ARBA00004442"/>
    </source>
</evidence>
<dbReference type="Gene3D" id="3.30.1330.60">
    <property type="entry name" value="OmpA-like domain"/>
    <property type="match status" value="1"/>
</dbReference>
<evidence type="ECO:0000256" key="5">
    <source>
        <dbReference type="SAM" id="Coils"/>
    </source>
</evidence>
<dbReference type="EMBL" id="QENZ01000005">
    <property type="protein sequence ID" value="PVX50078.1"/>
    <property type="molecule type" value="Genomic_DNA"/>
</dbReference>
<keyword evidence="3" id="KW-0998">Cell outer membrane</keyword>
<evidence type="ECO:0000256" key="6">
    <source>
        <dbReference type="SAM" id="SignalP"/>
    </source>
</evidence>
<comment type="caution">
    <text evidence="8">The sequence shown here is derived from an EMBL/GenBank/DDBJ whole genome shotgun (WGS) entry which is preliminary data.</text>
</comment>
<keyword evidence="5" id="KW-0175">Coiled coil</keyword>
<dbReference type="InterPro" id="IPR006665">
    <property type="entry name" value="OmpA-like"/>
</dbReference>
<dbReference type="CDD" id="cd07185">
    <property type="entry name" value="OmpA_C-like"/>
    <property type="match status" value="1"/>
</dbReference>
<dbReference type="OrthoDB" id="1377196at2"/>
<accession>A0A7L4UP15</accession>
<keyword evidence="2 4" id="KW-0472">Membrane</keyword>
<dbReference type="InterPro" id="IPR006664">
    <property type="entry name" value="OMP_bac"/>
</dbReference>
<dbReference type="PANTHER" id="PTHR30329:SF21">
    <property type="entry name" value="LIPOPROTEIN YIAD-RELATED"/>
    <property type="match status" value="1"/>
</dbReference>
<feature type="chain" id="PRO_5029579123" evidence="6">
    <location>
        <begin position="24"/>
        <end position="296"/>
    </location>
</feature>
<dbReference type="PRINTS" id="PR01021">
    <property type="entry name" value="OMPADOMAIN"/>
</dbReference>
<feature type="coiled-coil region" evidence="5">
    <location>
        <begin position="59"/>
        <end position="109"/>
    </location>
</feature>
<organism evidence="8 9">
    <name type="scientific">Balneicella halophila</name>
    <dbReference type="NCBI Taxonomy" id="1537566"/>
    <lineage>
        <taxon>Bacteria</taxon>
        <taxon>Pseudomonadati</taxon>
        <taxon>Bacteroidota</taxon>
        <taxon>Bacteroidia</taxon>
        <taxon>Bacteroidales</taxon>
        <taxon>Balneicellaceae</taxon>
        <taxon>Balneicella</taxon>
    </lineage>
</organism>
<feature type="domain" description="OmpA-like" evidence="7">
    <location>
        <begin position="188"/>
        <end position="295"/>
    </location>
</feature>
<dbReference type="PANTHER" id="PTHR30329">
    <property type="entry name" value="STATOR ELEMENT OF FLAGELLAR MOTOR COMPLEX"/>
    <property type="match status" value="1"/>
</dbReference>
<dbReference type="GO" id="GO:0009279">
    <property type="term" value="C:cell outer membrane"/>
    <property type="evidence" value="ECO:0007669"/>
    <property type="project" value="UniProtKB-SubCell"/>
</dbReference>
<proteinExistence type="predicted"/>
<evidence type="ECO:0000313" key="9">
    <source>
        <dbReference type="Proteomes" id="UP000251835"/>
    </source>
</evidence>
<evidence type="ECO:0000313" key="8">
    <source>
        <dbReference type="EMBL" id="PVX50078.1"/>
    </source>
</evidence>